<dbReference type="RefSeq" id="XP_016225700.1">
    <property type="nucleotide sequence ID" value="XM_016369912.1"/>
</dbReference>
<protein>
    <submittedName>
        <fullName evidence="2">Uncharacterized protein</fullName>
    </submittedName>
</protein>
<feature type="region of interest" description="Disordered" evidence="1">
    <location>
        <begin position="154"/>
        <end position="231"/>
    </location>
</feature>
<dbReference type="AlphaFoldDB" id="A0A0D1Y0U7"/>
<dbReference type="EMBL" id="KN847522">
    <property type="protein sequence ID" value="KIV94127.1"/>
    <property type="molecule type" value="Genomic_DNA"/>
</dbReference>
<feature type="compositionally biased region" description="Basic residues" evidence="1">
    <location>
        <begin position="179"/>
        <end position="192"/>
    </location>
</feature>
<dbReference type="GeneID" id="27323120"/>
<organism evidence="2 3">
    <name type="scientific">Exophiala mesophila</name>
    <name type="common">Black yeast-like fungus</name>
    <dbReference type="NCBI Taxonomy" id="212818"/>
    <lineage>
        <taxon>Eukaryota</taxon>
        <taxon>Fungi</taxon>
        <taxon>Dikarya</taxon>
        <taxon>Ascomycota</taxon>
        <taxon>Pezizomycotina</taxon>
        <taxon>Eurotiomycetes</taxon>
        <taxon>Chaetothyriomycetidae</taxon>
        <taxon>Chaetothyriales</taxon>
        <taxon>Herpotrichiellaceae</taxon>
        <taxon>Exophiala</taxon>
    </lineage>
</organism>
<name>A0A0D1Y0U7_EXOME</name>
<evidence type="ECO:0000256" key="1">
    <source>
        <dbReference type="SAM" id="MobiDB-lite"/>
    </source>
</evidence>
<evidence type="ECO:0000313" key="2">
    <source>
        <dbReference type="EMBL" id="KIV94126.1"/>
    </source>
</evidence>
<reference evidence="2 3" key="1">
    <citation type="submission" date="2015-01" db="EMBL/GenBank/DDBJ databases">
        <title>The Genome Sequence of Exophiala mesophila CBS40295.</title>
        <authorList>
            <consortium name="The Broad Institute Genomics Platform"/>
            <person name="Cuomo C."/>
            <person name="de Hoog S."/>
            <person name="Gorbushina A."/>
            <person name="Stielow B."/>
            <person name="Teixiera M."/>
            <person name="Abouelleil A."/>
            <person name="Chapman S.B."/>
            <person name="Priest M."/>
            <person name="Young S.K."/>
            <person name="Wortman J."/>
            <person name="Nusbaum C."/>
            <person name="Birren B."/>
        </authorList>
    </citation>
    <scope>NUCLEOTIDE SEQUENCE [LARGE SCALE GENOMIC DNA]</scope>
    <source>
        <strain evidence="2 3">CBS 40295</strain>
    </source>
</reference>
<feature type="compositionally biased region" description="Polar residues" evidence="1">
    <location>
        <begin position="203"/>
        <end position="219"/>
    </location>
</feature>
<dbReference type="OrthoDB" id="5083758at2759"/>
<gene>
    <name evidence="2" type="ORF">PV10_05275</name>
</gene>
<dbReference type="VEuPathDB" id="FungiDB:PV10_05275"/>
<proteinExistence type="predicted"/>
<sequence length="244" mass="26733">MSIQLRLRLDDSFLDIEDACQTQPGVVRDSPLSALLLLPLDEENIQRIQLGEAFRHSLQAGRESTPCRLHSIISACKEGKIDDASLEARFFRHGGVRAVTALAAAGADDNNILSQPEGHGDEELGSFLKSIDTIKWHPDLEFMAEVTDRKRPSITTKETYLVRPRPPRSTKRANADKRTSHKNSGRFSRPARRTGPNAAERSNIGTQGRILSSDQSLSCPGSPEVAKQTSAEGCLSGDEIMAEC</sequence>
<dbReference type="RefSeq" id="XP_016225701.1">
    <property type="nucleotide sequence ID" value="XM_016369913.1"/>
</dbReference>
<dbReference type="HOGENOM" id="CLU_1138018_0_0_1"/>
<evidence type="ECO:0000313" key="3">
    <source>
        <dbReference type="Proteomes" id="UP000054302"/>
    </source>
</evidence>
<accession>A0A0D1Y0U7</accession>
<dbReference type="Proteomes" id="UP000054302">
    <property type="component" value="Unassembled WGS sequence"/>
</dbReference>
<dbReference type="EMBL" id="KN847522">
    <property type="protein sequence ID" value="KIV94126.1"/>
    <property type="molecule type" value="Genomic_DNA"/>
</dbReference>
<keyword evidence="3" id="KW-1185">Reference proteome</keyword>